<feature type="coiled-coil region" evidence="1">
    <location>
        <begin position="619"/>
        <end position="646"/>
    </location>
</feature>
<dbReference type="Proteomes" id="UP001058980">
    <property type="component" value="Chromosome"/>
</dbReference>
<sequence length="921" mass="99044">MGTNIGDLEVKLRLNDGEYGPAIDRNASKTSAFGKSLADDVGTASDVARKKLKEAGDQGASALDHLNFSSVAVRRELLVLAHEASQGQWKNFFGSSLVMAERMDALSLIFSGVGIALGVTVAALGLFGAAVYKGHAETVKLNNDLKVTGNYAGVTADSVDSLARSLAAMPDGKLSQSREIMASLIETGRFTSDQMLLVGKNVQALEKLTGGSVDEIVKDFAKMPEGVAKWAEEHNRWMHFVSAAQYDYIRTLEEQGRKEEAQRIVSQALYEHLGKEAPKQLGFLETAWRGLGIAVSGTWDAMKGIGRAGTDGDALEAQYRKMQDLQDRRDRVAKLGRDTGPIDAELAKGREELARLNAKITADSDAAAKKSREAQINEAGIDADKRIRNIRLETDERAKLNHELELYRRDVTALQKADAIRKPGDKALAPDAKQQAADEAAIRKKYSTQATSELNKSLQAQIAVYDGYAKQREQMQAQETKDLDAQRKLGLISEIDYINRSHDAQVQSLQDQQVLAEKAAQVAGAKGALAEREKYLARMRELAEKEATVNQDRVAQLRQAEKDFTDTIEQSRALMLSQAGITLPKVQLDMRKQDTGLLQNALDLNRPDDLAFIGQTERLKTMSAQLDDLLQKSKQAKEDITLSQREGTEGIVSGFEKMRDVSAMSTAGLQDLLGQIEQFRATTSDPEILAGLDQLRNKVRTSMLDSNSYLADFRQIGSSAFSGFASDLSRSTESIGGAFRNMFANIASSASQLFANKAFTGLWDYLSSGSSGGGGLFSGIGAGISSLFGGIASAKGNVFSGGNAIRAFALGGAFTNTIATQPTMAPMALFGEAGPEAIMPLTRDGSGRLGVRAQGGAGGGDVIFNIDTTINADGQASSSTRSSGGDADAKSLGDMVNGMVRQVLAKETQAGGVIYKFVNRR</sequence>
<keyword evidence="2" id="KW-0472">Membrane</keyword>
<feature type="domain" description="Bacteriophage tail tape measure N-terminal" evidence="3">
    <location>
        <begin position="64"/>
        <end position="250"/>
    </location>
</feature>
<gene>
    <name evidence="4" type="ORF">NTU39_05450</name>
</gene>
<keyword evidence="1" id="KW-0175">Coiled coil</keyword>
<accession>A0ABY5QIM6</accession>
<dbReference type="InterPro" id="IPR009628">
    <property type="entry name" value="Phage_tape_measure_N"/>
</dbReference>
<feature type="transmembrane region" description="Helical" evidence="2">
    <location>
        <begin position="105"/>
        <end position="132"/>
    </location>
</feature>
<name>A0ABY5QIM6_9BURK</name>
<keyword evidence="2" id="KW-1133">Transmembrane helix</keyword>
<evidence type="ECO:0000256" key="1">
    <source>
        <dbReference type="SAM" id="Coils"/>
    </source>
</evidence>
<feature type="coiled-coil region" evidence="1">
    <location>
        <begin position="390"/>
        <end position="417"/>
    </location>
</feature>
<keyword evidence="5" id="KW-1185">Reference proteome</keyword>
<evidence type="ECO:0000313" key="5">
    <source>
        <dbReference type="Proteomes" id="UP001058980"/>
    </source>
</evidence>
<proteinExistence type="predicted"/>
<keyword evidence="2" id="KW-0812">Transmembrane</keyword>
<evidence type="ECO:0000259" key="3">
    <source>
        <dbReference type="Pfam" id="PF06791"/>
    </source>
</evidence>
<reference evidence="4" key="1">
    <citation type="submission" date="2022-08" db="EMBL/GenBank/DDBJ databases">
        <title>Multi-unit outbreak of Pandoraea commovens among non-cystic fibrosis intensive care patients from 2019 to 2021 in Berlin, Germany.</title>
        <authorList>
            <person name="Menzel P."/>
        </authorList>
    </citation>
    <scope>NUCLEOTIDE SEQUENCE</scope>
    <source>
        <strain evidence="4">LB-19-202-79</strain>
    </source>
</reference>
<dbReference type="RefSeq" id="WP_257959401.1">
    <property type="nucleotide sequence ID" value="NZ_CP102780.1"/>
</dbReference>
<protein>
    <submittedName>
        <fullName evidence="4">Phage tail length tape measure family protein</fullName>
    </submittedName>
</protein>
<organism evidence="4 5">
    <name type="scientific">Pandoraea commovens</name>
    <dbReference type="NCBI Taxonomy" id="2508289"/>
    <lineage>
        <taxon>Bacteria</taxon>
        <taxon>Pseudomonadati</taxon>
        <taxon>Pseudomonadota</taxon>
        <taxon>Betaproteobacteria</taxon>
        <taxon>Burkholderiales</taxon>
        <taxon>Burkholderiaceae</taxon>
        <taxon>Pandoraea</taxon>
    </lineage>
</organism>
<dbReference type="Pfam" id="PF06791">
    <property type="entry name" value="TMP_2"/>
    <property type="match status" value="1"/>
</dbReference>
<dbReference type="EMBL" id="CP102780">
    <property type="protein sequence ID" value="UVA80469.1"/>
    <property type="molecule type" value="Genomic_DNA"/>
</dbReference>
<evidence type="ECO:0000256" key="2">
    <source>
        <dbReference type="SAM" id="Phobius"/>
    </source>
</evidence>
<evidence type="ECO:0000313" key="4">
    <source>
        <dbReference type="EMBL" id="UVA80469.1"/>
    </source>
</evidence>